<dbReference type="GO" id="GO:0003700">
    <property type="term" value="F:DNA-binding transcription factor activity"/>
    <property type="evidence" value="ECO:0007669"/>
    <property type="project" value="InterPro"/>
</dbReference>
<feature type="domain" description="RNA polymerase sigma-70 region 2" evidence="1">
    <location>
        <begin position="12"/>
        <end position="75"/>
    </location>
</feature>
<evidence type="ECO:0000259" key="2">
    <source>
        <dbReference type="Pfam" id="PF20239"/>
    </source>
</evidence>
<sequence>MTPELAALLTRERRRAVALLARQLGLGHLALAEDAVQTATLRALERWPREGVPERPAAWLYRVAQRLAIDELRHTRPHTALPDDAEPEALAAPPADEGRLAGELNDDELALLFAACHPALPPATQVALALRSLLGLELAAIAPLLFSTEAALAQRLARARVTLGGHTLAVPGGAELPPRREAVLSTLALVFHHGQLAAGRQGDAPQGEDPLALCWEAIRLARALAAHPATAAPEADALAALLLLHGARLTGRIDDAGELVPLHGQPRDRWDAGLIRLGLVHLKASQRGTALTRWHLQAGIAAEHAMAPSPEATNWPAIVRYYELLLAHDPSHAPRLGHAIALAEAGEPAEAERALRALLPTVPEALQAHACAALARALSRQGREEEADGWWQRAIEAAGHPAEARLLARVRRSAAGG</sequence>
<dbReference type="Pfam" id="PF04542">
    <property type="entry name" value="Sigma70_r2"/>
    <property type="match status" value="1"/>
</dbReference>
<dbReference type="OrthoDB" id="9780299at2"/>
<keyword evidence="4" id="KW-1185">Reference proteome</keyword>
<evidence type="ECO:0000313" key="4">
    <source>
        <dbReference type="Proteomes" id="UP000288587"/>
    </source>
</evidence>
<dbReference type="InterPro" id="IPR046531">
    <property type="entry name" value="DUF6596"/>
</dbReference>
<dbReference type="Gene3D" id="1.10.1740.10">
    <property type="match status" value="1"/>
</dbReference>
<name>A0A437LEW7_9BURK</name>
<dbReference type="InterPro" id="IPR013325">
    <property type="entry name" value="RNA_pol_sigma_r2"/>
</dbReference>
<comment type="caution">
    <text evidence="3">The sequence shown here is derived from an EMBL/GenBank/DDBJ whole genome shotgun (WGS) entry which is preliminary data.</text>
</comment>
<protein>
    <submittedName>
        <fullName evidence="3">RNA polymerase subunit sigma-70</fullName>
    </submittedName>
</protein>
<dbReference type="EMBL" id="SACM01000004">
    <property type="protein sequence ID" value="RVT83849.1"/>
    <property type="molecule type" value="Genomic_DNA"/>
</dbReference>
<evidence type="ECO:0000259" key="1">
    <source>
        <dbReference type="Pfam" id="PF04542"/>
    </source>
</evidence>
<dbReference type="AlphaFoldDB" id="A0A437LEW7"/>
<accession>A0A437LEW7</accession>
<dbReference type="PANTHER" id="PTHR47756:SF2">
    <property type="entry name" value="BLL6612 PROTEIN"/>
    <property type="match status" value="1"/>
</dbReference>
<evidence type="ECO:0000313" key="3">
    <source>
        <dbReference type="EMBL" id="RVT83849.1"/>
    </source>
</evidence>
<dbReference type="RefSeq" id="WP_127683813.1">
    <property type="nucleotide sequence ID" value="NZ_SACM01000004.1"/>
</dbReference>
<dbReference type="InterPro" id="IPR007627">
    <property type="entry name" value="RNA_pol_sigma70_r2"/>
</dbReference>
<dbReference type="SUPFAM" id="SSF88659">
    <property type="entry name" value="Sigma3 and sigma4 domains of RNA polymerase sigma factors"/>
    <property type="match status" value="1"/>
</dbReference>
<proteinExistence type="predicted"/>
<dbReference type="Pfam" id="PF20239">
    <property type="entry name" value="DUF6596"/>
    <property type="match status" value="1"/>
</dbReference>
<organism evidence="3 4">
    <name type="scientific">Inhella crocodyli</name>
    <dbReference type="NCBI Taxonomy" id="2499851"/>
    <lineage>
        <taxon>Bacteria</taxon>
        <taxon>Pseudomonadati</taxon>
        <taxon>Pseudomonadota</taxon>
        <taxon>Betaproteobacteria</taxon>
        <taxon>Burkholderiales</taxon>
        <taxon>Sphaerotilaceae</taxon>
        <taxon>Inhella</taxon>
    </lineage>
</organism>
<dbReference type="Gene3D" id="1.25.40.10">
    <property type="entry name" value="Tetratricopeptide repeat domain"/>
    <property type="match status" value="1"/>
</dbReference>
<dbReference type="SUPFAM" id="SSF48452">
    <property type="entry name" value="TPR-like"/>
    <property type="match status" value="1"/>
</dbReference>
<gene>
    <name evidence="3" type="ORF">EOD73_14905</name>
</gene>
<dbReference type="PANTHER" id="PTHR47756">
    <property type="entry name" value="BLL6612 PROTEIN-RELATED"/>
    <property type="match status" value="1"/>
</dbReference>
<feature type="domain" description="DUF6596" evidence="2">
    <location>
        <begin position="179"/>
        <end position="285"/>
    </location>
</feature>
<dbReference type="SUPFAM" id="SSF88946">
    <property type="entry name" value="Sigma2 domain of RNA polymerase sigma factors"/>
    <property type="match status" value="1"/>
</dbReference>
<dbReference type="InterPro" id="IPR011990">
    <property type="entry name" value="TPR-like_helical_dom_sf"/>
</dbReference>
<dbReference type="Proteomes" id="UP000288587">
    <property type="component" value="Unassembled WGS sequence"/>
</dbReference>
<dbReference type="GO" id="GO:0006352">
    <property type="term" value="P:DNA-templated transcription initiation"/>
    <property type="evidence" value="ECO:0007669"/>
    <property type="project" value="InterPro"/>
</dbReference>
<dbReference type="InterPro" id="IPR013324">
    <property type="entry name" value="RNA_pol_sigma_r3/r4-like"/>
</dbReference>
<reference evidence="3 4" key="1">
    <citation type="submission" date="2019-01" db="EMBL/GenBank/DDBJ databases">
        <authorList>
            <person name="Chen W.-M."/>
        </authorList>
    </citation>
    <scope>NUCLEOTIDE SEQUENCE [LARGE SCALE GENOMIC DNA]</scope>
    <source>
        <strain evidence="3 4">CCP-18</strain>
    </source>
</reference>